<gene>
    <name evidence="3" type="ORF">SAMN02745226_01489</name>
</gene>
<evidence type="ECO:0000259" key="1">
    <source>
        <dbReference type="Pfam" id="PF07075"/>
    </source>
</evidence>
<accession>A0A1M7T3C4</accession>
<proteinExistence type="predicted"/>
<dbReference type="Gene3D" id="3.40.50.12170">
    <property type="entry name" value="Uncharacterised protein PF07075, DUF1343"/>
    <property type="match status" value="1"/>
</dbReference>
<dbReference type="OrthoDB" id="9801061at2"/>
<dbReference type="EMBL" id="FRDJ01000008">
    <property type="protein sequence ID" value="SHN65142.1"/>
    <property type="molecule type" value="Genomic_DNA"/>
</dbReference>
<dbReference type="PANTHER" id="PTHR42915">
    <property type="entry name" value="HYPOTHETICAL 460 KDA PROTEIN IN FEUA-SIGW INTERGENIC REGION [PRECURSOR]"/>
    <property type="match status" value="1"/>
</dbReference>
<protein>
    <submittedName>
        <fullName evidence="3">Uncharacterized conserved protein YbbC, DUF1343 family</fullName>
    </submittedName>
</protein>
<sequence length="358" mass="41589">MVRNGIDVLDYQSLKNYRIGLVSNYSSVNSKGELLTDILLSKGLTLRKLFIPEHGLYLAADGMEISDFFHPKLGIPVISVYGTRDEVSCEMLEDVDLIMYDIQDVGLRYYTFIYALANMMKAAAKCGVKFLILDRFNLLGRKVFGPRMPEGINSIIGGYELPVQYGLTTGELALYYKKYLKLDIDLEIVRCENWNGEAFPETGIFWNVPSPNLPTFSSLLCYAGICFFEATNLSVGRGTTKPFEFLGAPWVDENDMYEYLKHRFPNLFCRKRQFIPQYREYAQNVCNGVEFFPKQDDNFFEIAVALFEYFEKYEEFKVDYQRLEVFTGVREFMKNKEKFLSFDLCSYLEYVEDLLLYN</sequence>
<dbReference type="Pfam" id="PF07075">
    <property type="entry name" value="NamZ_N"/>
    <property type="match status" value="1"/>
</dbReference>
<dbReference type="GO" id="GO:0033922">
    <property type="term" value="F:peptidoglycan beta-N-acetylmuramidase activity"/>
    <property type="evidence" value="ECO:0007669"/>
    <property type="project" value="InterPro"/>
</dbReference>
<evidence type="ECO:0000313" key="4">
    <source>
        <dbReference type="Proteomes" id="UP000184207"/>
    </source>
</evidence>
<name>A0A1M7T3C4_FERGO</name>
<dbReference type="Pfam" id="PF20732">
    <property type="entry name" value="NamZ_C"/>
    <property type="match status" value="1"/>
</dbReference>
<organism evidence="3 4">
    <name type="scientific">Fervidobacterium gondwanense DSM 13020</name>
    <dbReference type="NCBI Taxonomy" id="1121883"/>
    <lineage>
        <taxon>Bacteria</taxon>
        <taxon>Thermotogati</taxon>
        <taxon>Thermotogota</taxon>
        <taxon>Thermotogae</taxon>
        <taxon>Thermotogales</taxon>
        <taxon>Fervidobacteriaceae</taxon>
        <taxon>Fervidobacterium</taxon>
    </lineage>
</organism>
<dbReference type="Proteomes" id="UP000184207">
    <property type="component" value="Unassembled WGS sequence"/>
</dbReference>
<dbReference type="PIRSF" id="PIRSF016719">
    <property type="entry name" value="UCP016719"/>
    <property type="match status" value="1"/>
</dbReference>
<dbReference type="STRING" id="1121883.SAMN02745226_01489"/>
<feature type="domain" description="Peptidoglycan beta-N-acetylmuramidase NamZ N-terminal" evidence="1">
    <location>
        <begin position="19"/>
        <end position="216"/>
    </location>
</feature>
<dbReference type="AlphaFoldDB" id="A0A1M7T3C4"/>
<evidence type="ECO:0000259" key="2">
    <source>
        <dbReference type="Pfam" id="PF20732"/>
    </source>
</evidence>
<dbReference type="Gene3D" id="3.90.1150.140">
    <property type="match status" value="1"/>
</dbReference>
<keyword evidence="4" id="KW-1185">Reference proteome</keyword>
<dbReference type="RefSeq" id="WP_072760043.1">
    <property type="nucleotide sequence ID" value="NZ_FRDJ01000008.1"/>
</dbReference>
<dbReference type="InterPro" id="IPR048502">
    <property type="entry name" value="NamZ_N"/>
</dbReference>
<evidence type="ECO:0000313" key="3">
    <source>
        <dbReference type="EMBL" id="SHN65142.1"/>
    </source>
</evidence>
<reference evidence="4" key="1">
    <citation type="submission" date="2016-12" db="EMBL/GenBank/DDBJ databases">
        <authorList>
            <person name="Varghese N."/>
            <person name="Submissions S."/>
        </authorList>
    </citation>
    <scope>NUCLEOTIDE SEQUENCE [LARGE SCALE GENOMIC DNA]</scope>
    <source>
        <strain evidence="4">DSM 13020</strain>
    </source>
</reference>
<dbReference type="PANTHER" id="PTHR42915:SF1">
    <property type="entry name" value="PEPTIDOGLYCAN BETA-N-ACETYLMURAMIDASE NAMZ"/>
    <property type="match status" value="1"/>
</dbReference>
<feature type="domain" description="Peptidoglycan beta-N-acetylmuramidase NamZ C-terminal" evidence="2">
    <location>
        <begin position="220"/>
        <end position="334"/>
    </location>
</feature>
<dbReference type="InterPro" id="IPR008302">
    <property type="entry name" value="NamZ"/>
</dbReference>
<dbReference type="InterPro" id="IPR048503">
    <property type="entry name" value="NamZ_C"/>
</dbReference>